<protein>
    <recommendedName>
        <fullName evidence="5">Short chain dehydrogenase</fullName>
    </recommendedName>
</protein>
<sequence length="125" mass="13134">MHESLAQEVAGLGIKVTMLEPGAYATGFSNQTSLKVSAGLEAYSDLRTGIFARAASIAFGDPEATVEAVLTIVDLDAPPLRLFLGTEGLLVVRAAYAARLATWEAWESVSNAAQGEPKVREIASP</sequence>
<evidence type="ECO:0000256" key="1">
    <source>
        <dbReference type="ARBA" id="ARBA00006484"/>
    </source>
</evidence>
<dbReference type="InterPro" id="IPR036291">
    <property type="entry name" value="NAD(P)-bd_dom_sf"/>
</dbReference>
<dbReference type="Gene3D" id="3.40.50.720">
    <property type="entry name" value="NAD(P)-binding Rossmann-like Domain"/>
    <property type="match status" value="1"/>
</dbReference>
<dbReference type="PANTHER" id="PTHR43976">
    <property type="entry name" value="SHORT CHAIN DEHYDROGENASE"/>
    <property type="match status" value="1"/>
</dbReference>
<reference evidence="4" key="1">
    <citation type="submission" date="2016-08" db="EMBL/GenBank/DDBJ databases">
        <authorList>
            <person name="Varghese N."/>
            <person name="Submissions Spin"/>
        </authorList>
    </citation>
    <scope>NUCLEOTIDE SEQUENCE [LARGE SCALE GENOMIC DNA]</scope>
    <source>
        <strain evidence="4">HAMBI 2971</strain>
    </source>
</reference>
<keyword evidence="4" id="KW-1185">Reference proteome</keyword>
<dbReference type="Proteomes" id="UP000199435">
    <property type="component" value="Unassembled WGS sequence"/>
</dbReference>
<keyword evidence="2" id="KW-0560">Oxidoreductase</keyword>
<dbReference type="AlphaFoldDB" id="A0A1C3X1F0"/>
<dbReference type="GO" id="GO:0016491">
    <property type="term" value="F:oxidoreductase activity"/>
    <property type="evidence" value="ECO:0007669"/>
    <property type="project" value="UniProtKB-KW"/>
</dbReference>
<proteinExistence type="inferred from homology"/>
<dbReference type="STRING" id="411945.GA0061102_105133"/>
<dbReference type="EMBL" id="FMAH01000051">
    <property type="protein sequence ID" value="SCB46087.1"/>
    <property type="molecule type" value="Genomic_DNA"/>
</dbReference>
<dbReference type="InterPro" id="IPR051911">
    <property type="entry name" value="SDR_oxidoreductase"/>
</dbReference>
<dbReference type="RefSeq" id="WP_342588048.1">
    <property type="nucleotide sequence ID" value="NZ_FMAH01000051.1"/>
</dbReference>
<evidence type="ECO:0000313" key="3">
    <source>
        <dbReference type="EMBL" id="SCB46087.1"/>
    </source>
</evidence>
<evidence type="ECO:0000256" key="2">
    <source>
        <dbReference type="ARBA" id="ARBA00023002"/>
    </source>
</evidence>
<dbReference type="PANTHER" id="PTHR43976:SF16">
    <property type="entry name" value="SHORT-CHAIN DEHYDROGENASE_REDUCTASE FAMILY PROTEIN"/>
    <property type="match status" value="1"/>
</dbReference>
<comment type="similarity">
    <text evidence="1">Belongs to the short-chain dehydrogenases/reductases (SDR) family.</text>
</comment>
<gene>
    <name evidence="3" type="ORF">GA0061102_105133</name>
</gene>
<evidence type="ECO:0008006" key="5">
    <source>
        <dbReference type="Google" id="ProtNLM"/>
    </source>
</evidence>
<accession>A0A1C3X1F0</accession>
<organism evidence="3 4">
    <name type="scientific">Rhizobium miluonense</name>
    <dbReference type="NCBI Taxonomy" id="411945"/>
    <lineage>
        <taxon>Bacteria</taxon>
        <taxon>Pseudomonadati</taxon>
        <taxon>Pseudomonadota</taxon>
        <taxon>Alphaproteobacteria</taxon>
        <taxon>Hyphomicrobiales</taxon>
        <taxon>Rhizobiaceae</taxon>
        <taxon>Rhizobium/Agrobacterium group</taxon>
        <taxon>Rhizobium</taxon>
    </lineage>
</organism>
<dbReference type="SUPFAM" id="SSF51735">
    <property type="entry name" value="NAD(P)-binding Rossmann-fold domains"/>
    <property type="match status" value="1"/>
</dbReference>
<name>A0A1C3X1F0_9HYPH</name>
<evidence type="ECO:0000313" key="4">
    <source>
        <dbReference type="Proteomes" id="UP000199435"/>
    </source>
</evidence>